<feature type="compositionally biased region" description="Polar residues" evidence="1">
    <location>
        <begin position="59"/>
        <end position="80"/>
    </location>
</feature>
<dbReference type="Proteomes" id="UP001210925">
    <property type="component" value="Unassembled WGS sequence"/>
</dbReference>
<accession>A0AAD5UAW6</accession>
<evidence type="ECO:0000313" key="3">
    <source>
        <dbReference type="Proteomes" id="UP001210925"/>
    </source>
</evidence>
<feature type="region of interest" description="Disordered" evidence="1">
    <location>
        <begin position="56"/>
        <end position="80"/>
    </location>
</feature>
<keyword evidence="3" id="KW-1185">Reference proteome</keyword>
<dbReference type="AlphaFoldDB" id="A0AAD5UAW6"/>
<evidence type="ECO:0000313" key="2">
    <source>
        <dbReference type="EMBL" id="KAJ3252647.1"/>
    </source>
</evidence>
<evidence type="ECO:0000256" key="1">
    <source>
        <dbReference type="SAM" id="MobiDB-lite"/>
    </source>
</evidence>
<gene>
    <name evidence="2" type="ORF">HK103_001348</name>
</gene>
<sequence>MIFIQMIDVLLIADFLYLKTNVYFLWLHQVADNLDNSRTLFLMLDIVFSKLLATKESQHNSAPKTATSSVSPQKMKTNDS</sequence>
<organism evidence="2 3">
    <name type="scientific">Boothiomyces macroporosus</name>
    <dbReference type="NCBI Taxonomy" id="261099"/>
    <lineage>
        <taxon>Eukaryota</taxon>
        <taxon>Fungi</taxon>
        <taxon>Fungi incertae sedis</taxon>
        <taxon>Chytridiomycota</taxon>
        <taxon>Chytridiomycota incertae sedis</taxon>
        <taxon>Chytridiomycetes</taxon>
        <taxon>Rhizophydiales</taxon>
        <taxon>Terramycetaceae</taxon>
        <taxon>Boothiomyces</taxon>
    </lineage>
</organism>
<dbReference type="EMBL" id="JADGKB010000134">
    <property type="protein sequence ID" value="KAJ3252647.1"/>
    <property type="molecule type" value="Genomic_DNA"/>
</dbReference>
<protein>
    <submittedName>
        <fullName evidence="2">Uncharacterized protein</fullName>
    </submittedName>
</protein>
<reference evidence="2" key="1">
    <citation type="submission" date="2020-05" db="EMBL/GenBank/DDBJ databases">
        <title>Phylogenomic resolution of chytrid fungi.</title>
        <authorList>
            <person name="Stajich J.E."/>
            <person name="Amses K."/>
            <person name="Simmons R."/>
            <person name="Seto K."/>
            <person name="Myers J."/>
            <person name="Bonds A."/>
            <person name="Quandt C.A."/>
            <person name="Barry K."/>
            <person name="Liu P."/>
            <person name="Grigoriev I."/>
            <person name="Longcore J.E."/>
            <person name="James T.Y."/>
        </authorList>
    </citation>
    <scope>NUCLEOTIDE SEQUENCE</scope>
    <source>
        <strain evidence="2">PLAUS21</strain>
    </source>
</reference>
<proteinExistence type="predicted"/>
<name>A0AAD5UAW6_9FUNG</name>
<comment type="caution">
    <text evidence="2">The sequence shown here is derived from an EMBL/GenBank/DDBJ whole genome shotgun (WGS) entry which is preliminary data.</text>
</comment>